<dbReference type="OrthoDB" id="6780084at2759"/>
<protein>
    <submittedName>
        <fullName evidence="1">Uncharacterized protein</fullName>
    </submittedName>
</protein>
<dbReference type="EMBL" id="OV651818">
    <property type="protein sequence ID" value="CAH1111423.1"/>
    <property type="molecule type" value="Genomic_DNA"/>
</dbReference>
<accession>A0A9P0GFB4</accession>
<evidence type="ECO:0000313" key="2">
    <source>
        <dbReference type="Proteomes" id="UP001153636"/>
    </source>
</evidence>
<dbReference type="Proteomes" id="UP001153636">
    <property type="component" value="Chromosome 6"/>
</dbReference>
<keyword evidence="2" id="KW-1185">Reference proteome</keyword>
<dbReference type="AlphaFoldDB" id="A0A9P0GFB4"/>
<gene>
    <name evidence="1" type="ORF">PSYICH_LOCUS12749</name>
</gene>
<sequence>MSERKKIIIALATQHKVVCVQEAGDLKNHYSELTSFGQNCSELAQDSFEDDSLDQQETHTFKNINEFTLHSNNSVPDQSNSKCSTLEQHVEIFENQNYDYNNICAKEKDLFEMQPYSVSKITDETKKVSAKVYFEMKPLSPINEVEYGRRELLFTELQSPSSTKNDYVRQESQTVCTNKSLNETNLTKTYSKEQSTPQNDNTDDFHQYEEACDQSASFNRHQDYPNSIKVYCADMQKVLLLPKLSLKSSVFVSKLVVFNETFASLTKDEENICILWHEAISGRTAEDVASAYCAIIQRASVEVEHYEFWCDNCIGQNKNWKLFTSFVVIANSNWGPQSITLKYFEPGHSYMRADSVHGNIGKSWKKKSNIYDMNELNELILKTSRKNKTLIMKHDDF</sequence>
<reference evidence="1" key="1">
    <citation type="submission" date="2022-01" db="EMBL/GenBank/DDBJ databases">
        <authorList>
            <person name="King R."/>
        </authorList>
    </citation>
    <scope>NUCLEOTIDE SEQUENCE</scope>
</reference>
<evidence type="ECO:0000313" key="1">
    <source>
        <dbReference type="EMBL" id="CAH1111423.1"/>
    </source>
</evidence>
<name>A0A9P0GFB4_9CUCU</name>
<organism evidence="1 2">
    <name type="scientific">Psylliodes chrysocephalus</name>
    <dbReference type="NCBI Taxonomy" id="3402493"/>
    <lineage>
        <taxon>Eukaryota</taxon>
        <taxon>Metazoa</taxon>
        <taxon>Ecdysozoa</taxon>
        <taxon>Arthropoda</taxon>
        <taxon>Hexapoda</taxon>
        <taxon>Insecta</taxon>
        <taxon>Pterygota</taxon>
        <taxon>Neoptera</taxon>
        <taxon>Endopterygota</taxon>
        <taxon>Coleoptera</taxon>
        <taxon>Polyphaga</taxon>
        <taxon>Cucujiformia</taxon>
        <taxon>Chrysomeloidea</taxon>
        <taxon>Chrysomelidae</taxon>
        <taxon>Galerucinae</taxon>
        <taxon>Alticini</taxon>
        <taxon>Psylliodes</taxon>
    </lineage>
</organism>
<dbReference type="PANTHER" id="PTHR10773:SF19">
    <property type="match status" value="1"/>
</dbReference>
<dbReference type="PANTHER" id="PTHR10773">
    <property type="entry name" value="DNA-DIRECTED RNA POLYMERASES I, II, AND III SUBUNIT RPABC2"/>
    <property type="match status" value="1"/>
</dbReference>
<proteinExistence type="predicted"/>